<keyword evidence="2" id="KW-1185">Reference proteome</keyword>
<evidence type="ECO:0000313" key="2">
    <source>
        <dbReference type="Proteomes" id="UP001143330"/>
    </source>
</evidence>
<gene>
    <name evidence="1" type="ORF">GCM10017653_10600</name>
</gene>
<comment type="caution">
    <text evidence="1">The sequence shown here is derived from an EMBL/GenBank/DDBJ whole genome shotgun (WGS) entry which is preliminary data.</text>
</comment>
<organism evidence="1 2">
    <name type="scientific">Ancylobacter defluvii</name>
    <dbReference type="NCBI Taxonomy" id="1282440"/>
    <lineage>
        <taxon>Bacteria</taxon>
        <taxon>Pseudomonadati</taxon>
        <taxon>Pseudomonadota</taxon>
        <taxon>Alphaproteobacteria</taxon>
        <taxon>Hyphomicrobiales</taxon>
        <taxon>Xanthobacteraceae</taxon>
        <taxon>Ancylobacter</taxon>
    </lineage>
</organism>
<accession>A0A9W6NA11</accession>
<name>A0A9W6NA11_9HYPH</name>
<protein>
    <submittedName>
        <fullName evidence="1">Uncharacterized protein</fullName>
    </submittedName>
</protein>
<proteinExistence type="predicted"/>
<dbReference type="RefSeq" id="WP_213365473.1">
    <property type="nucleotide sequence ID" value="NZ_BSFM01000005.1"/>
</dbReference>
<sequence>MLRILAPQEDYNADAGGRLSDIDSRITKVAAAPALPDMVAIEANASNGWPANGALIAARMARHAGAHDPPAGAKSAAGAGIGRTPTRYGRLPCRYSFIAILAAFRAPGPENGVTAGPPPATPAGANAPIHPHDAIMPFWQL</sequence>
<evidence type="ECO:0000313" key="1">
    <source>
        <dbReference type="EMBL" id="GLK82991.1"/>
    </source>
</evidence>
<reference evidence="1" key="1">
    <citation type="journal article" date="2014" name="Int. J. Syst. Evol. Microbiol.">
        <title>Complete genome sequence of Corynebacterium casei LMG S-19264T (=DSM 44701T), isolated from a smear-ripened cheese.</title>
        <authorList>
            <consortium name="US DOE Joint Genome Institute (JGI-PGF)"/>
            <person name="Walter F."/>
            <person name="Albersmeier A."/>
            <person name="Kalinowski J."/>
            <person name="Ruckert C."/>
        </authorList>
    </citation>
    <scope>NUCLEOTIDE SEQUENCE</scope>
    <source>
        <strain evidence="1">VKM B-2789</strain>
    </source>
</reference>
<dbReference type="EMBL" id="BSFM01000005">
    <property type="protein sequence ID" value="GLK82991.1"/>
    <property type="molecule type" value="Genomic_DNA"/>
</dbReference>
<dbReference type="Proteomes" id="UP001143330">
    <property type="component" value="Unassembled WGS sequence"/>
</dbReference>
<reference evidence="1" key="2">
    <citation type="submission" date="2023-01" db="EMBL/GenBank/DDBJ databases">
        <authorList>
            <person name="Sun Q."/>
            <person name="Evtushenko L."/>
        </authorList>
    </citation>
    <scope>NUCLEOTIDE SEQUENCE</scope>
    <source>
        <strain evidence="1">VKM B-2789</strain>
    </source>
</reference>
<dbReference type="AlphaFoldDB" id="A0A9W6NA11"/>